<keyword evidence="2" id="KW-1185">Reference proteome</keyword>
<dbReference type="Gene3D" id="2.20.110.10">
    <property type="entry name" value="Histone H3 K4-specific methyltransferase SET7/9 N-terminal domain"/>
    <property type="match status" value="1"/>
</dbReference>
<reference evidence="1 2" key="1">
    <citation type="submission" date="2016-11" db="EMBL/GenBank/DDBJ databases">
        <authorList>
            <person name="Jaros S."/>
            <person name="Januszkiewicz K."/>
            <person name="Wedrychowicz H."/>
        </authorList>
    </citation>
    <scope>NUCLEOTIDE SEQUENCE [LARGE SCALE GENOMIC DNA]</scope>
    <source>
        <strain evidence="1 2">DSM 21864</strain>
    </source>
</reference>
<evidence type="ECO:0000313" key="1">
    <source>
        <dbReference type="EMBL" id="SHJ97424.1"/>
    </source>
</evidence>
<name>A0A1M6NP41_9CLOT</name>
<sequence>MEIKVLTKEYVLNNGVDFEELWNEYCSDRILDKPENEGGKPFTGLVYELYNNNELNYYCFYKDGFEHGDYVEFYENGNIQSAQYMKYGSIVGKEETWFKSGMLKSVAEYEYGVCLNLKEWNEKGVLIKEKLEPTEDDLKIINSQKDWYKSIGME</sequence>
<protein>
    <recommendedName>
        <fullName evidence="3">MORN repeat variant</fullName>
    </recommendedName>
</protein>
<organism evidence="1 2">
    <name type="scientific">Clostridium amylolyticum</name>
    <dbReference type="NCBI Taxonomy" id="1121298"/>
    <lineage>
        <taxon>Bacteria</taxon>
        <taxon>Bacillati</taxon>
        <taxon>Bacillota</taxon>
        <taxon>Clostridia</taxon>
        <taxon>Eubacteriales</taxon>
        <taxon>Clostridiaceae</taxon>
        <taxon>Clostridium</taxon>
    </lineage>
</organism>
<dbReference type="AlphaFoldDB" id="A0A1M6NP41"/>
<dbReference type="STRING" id="1121298.SAMN05444401_0258"/>
<evidence type="ECO:0008006" key="3">
    <source>
        <dbReference type="Google" id="ProtNLM"/>
    </source>
</evidence>
<dbReference type="RefSeq" id="WP_073012216.1">
    <property type="nucleotide sequence ID" value="NZ_FQZO01000012.1"/>
</dbReference>
<dbReference type="EMBL" id="FQZO01000012">
    <property type="protein sequence ID" value="SHJ97424.1"/>
    <property type="molecule type" value="Genomic_DNA"/>
</dbReference>
<dbReference type="SUPFAM" id="SSF82185">
    <property type="entry name" value="Histone H3 K4-specific methyltransferase SET7/9 N-terminal domain"/>
    <property type="match status" value="1"/>
</dbReference>
<dbReference type="Proteomes" id="UP000184080">
    <property type="component" value="Unassembled WGS sequence"/>
</dbReference>
<gene>
    <name evidence="1" type="ORF">SAMN05444401_0258</name>
</gene>
<accession>A0A1M6NP41</accession>
<dbReference type="OrthoDB" id="517576at2"/>
<proteinExistence type="predicted"/>
<evidence type="ECO:0000313" key="2">
    <source>
        <dbReference type="Proteomes" id="UP000184080"/>
    </source>
</evidence>